<dbReference type="EMBL" id="DXEV01000040">
    <property type="protein sequence ID" value="HIX56253.1"/>
    <property type="molecule type" value="Genomic_DNA"/>
</dbReference>
<name>A0A9D1WBZ3_9GAMM</name>
<gene>
    <name evidence="4" type="ORF">H9850_02120</name>
</gene>
<dbReference type="Pfam" id="PF03480">
    <property type="entry name" value="DctP"/>
    <property type="match status" value="1"/>
</dbReference>
<keyword evidence="3" id="KW-0732">Signal</keyword>
<proteinExistence type="inferred from homology"/>
<accession>A0A9D1WBZ3</accession>
<dbReference type="CDD" id="cd13669">
    <property type="entry name" value="PBP2_TRAP_TM0322_like"/>
    <property type="match status" value="1"/>
</dbReference>
<keyword evidence="2" id="KW-0813">Transport</keyword>
<evidence type="ECO:0000313" key="4">
    <source>
        <dbReference type="EMBL" id="HIX56253.1"/>
    </source>
</evidence>
<dbReference type="InterPro" id="IPR018389">
    <property type="entry name" value="DctP_fam"/>
</dbReference>
<dbReference type="InterPro" id="IPR038404">
    <property type="entry name" value="TRAP_DctP_sf"/>
</dbReference>
<dbReference type="AlphaFoldDB" id="A0A9D1WBZ3"/>
<reference evidence="4" key="2">
    <citation type="submission" date="2021-04" db="EMBL/GenBank/DDBJ databases">
        <authorList>
            <person name="Gilroy R."/>
        </authorList>
    </citation>
    <scope>NUCLEOTIDE SEQUENCE</scope>
    <source>
        <strain evidence="4">USASDec5-558</strain>
    </source>
</reference>
<comment type="similarity">
    <text evidence="1">Belongs to the bacterial solute-binding protein 7 family.</text>
</comment>
<sequence length="339" mass="37766">MLAAATATFGLTGCGGDDSSSSSAKAASAAEPVVLRLGFENHPGEPFTEGCEKWKELLEQRSNGTMKIELYPSSQLGSKDDIMDMMVAGEPVSTLTDGAFYYDRGVYDMGIVFGPFLFSSWEEAFKLNKSDWYKQQSELLSQKAHIKIVSTDWRYGARHTLTTKPVNKIEDFHGLKIRVPTNIIQIKGFEVLGATPTPMALGEVYTSIQQGTIDGVENPLAVLYNGKFHEVAKYLLMDGHVYNVTNLVVGVDFWNSLTPEQQKLLQETCDEAGAYQNQLQEQAEAEILKKFEAEGVTITYPDDAFKAQLKEASLKFYTLPDFKDWTPNLYETVNKAMKE</sequence>
<dbReference type="GO" id="GO:0055085">
    <property type="term" value="P:transmembrane transport"/>
    <property type="evidence" value="ECO:0007669"/>
    <property type="project" value="InterPro"/>
</dbReference>
<evidence type="ECO:0000256" key="2">
    <source>
        <dbReference type="ARBA" id="ARBA00022448"/>
    </source>
</evidence>
<organism evidence="4 5">
    <name type="scientific">Candidatus Anaerobiospirillum pullistercoris</name>
    <dbReference type="NCBI Taxonomy" id="2838452"/>
    <lineage>
        <taxon>Bacteria</taxon>
        <taxon>Pseudomonadati</taxon>
        <taxon>Pseudomonadota</taxon>
        <taxon>Gammaproteobacteria</taxon>
        <taxon>Aeromonadales</taxon>
        <taxon>Succinivibrionaceae</taxon>
        <taxon>Anaerobiospirillum</taxon>
    </lineage>
</organism>
<evidence type="ECO:0000313" key="5">
    <source>
        <dbReference type="Proteomes" id="UP000886829"/>
    </source>
</evidence>
<dbReference type="Proteomes" id="UP000886829">
    <property type="component" value="Unassembled WGS sequence"/>
</dbReference>
<dbReference type="GO" id="GO:0030288">
    <property type="term" value="C:outer membrane-bounded periplasmic space"/>
    <property type="evidence" value="ECO:0007669"/>
    <property type="project" value="InterPro"/>
</dbReference>
<dbReference type="Gene3D" id="3.40.190.170">
    <property type="entry name" value="Bacterial extracellular solute-binding protein, family 7"/>
    <property type="match status" value="1"/>
</dbReference>
<reference evidence="4" key="1">
    <citation type="journal article" date="2021" name="PeerJ">
        <title>Extensive microbial diversity within the chicken gut microbiome revealed by metagenomics and culture.</title>
        <authorList>
            <person name="Gilroy R."/>
            <person name="Ravi A."/>
            <person name="Getino M."/>
            <person name="Pursley I."/>
            <person name="Horton D.L."/>
            <person name="Alikhan N.F."/>
            <person name="Baker D."/>
            <person name="Gharbi K."/>
            <person name="Hall N."/>
            <person name="Watson M."/>
            <person name="Adriaenssens E.M."/>
            <person name="Foster-Nyarko E."/>
            <person name="Jarju S."/>
            <person name="Secka A."/>
            <person name="Antonio M."/>
            <person name="Oren A."/>
            <person name="Chaudhuri R.R."/>
            <person name="La Ragione R."/>
            <person name="Hildebrand F."/>
            <person name="Pallen M.J."/>
        </authorList>
    </citation>
    <scope>NUCLEOTIDE SEQUENCE</scope>
    <source>
        <strain evidence="4">USASDec5-558</strain>
    </source>
</reference>
<comment type="caution">
    <text evidence="4">The sequence shown here is derived from an EMBL/GenBank/DDBJ whole genome shotgun (WGS) entry which is preliminary data.</text>
</comment>
<evidence type="ECO:0000256" key="3">
    <source>
        <dbReference type="ARBA" id="ARBA00022729"/>
    </source>
</evidence>
<dbReference type="PANTHER" id="PTHR33376">
    <property type="match status" value="1"/>
</dbReference>
<dbReference type="InterPro" id="IPR004682">
    <property type="entry name" value="TRAP_DctP"/>
</dbReference>
<evidence type="ECO:0000256" key="1">
    <source>
        <dbReference type="ARBA" id="ARBA00009023"/>
    </source>
</evidence>
<protein>
    <submittedName>
        <fullName evidence="4">C4-dicarboxylate TRAP transporter substrate-binding protein</fullName>
    </submittedName>
</protein>
<dbReference type="PANTHER" id="PTHR33376:SF7">
    <property type="entry name" value="C4-DICARBOXYLATE-BINDING PROTEIN DCTB"/>
    <property type="match status" value="1"/>
</dbReference>
<dbReference type="PIRSF" id="PIRSF006470">
    <property type="entry name" value="DctB"/>
    <property type="match status" value="1"/>
</dbReference>
<dbReference type="NCBIfam" id="NF037995">
    <property type="entry name" value="TRAP_S1"/>
    <property type="match status" value="1"/>
</dbReference>
<dbReference type="NCBIfam" id="TIGR00787">
    <property type="entry name" value="dctP"/>
    <property type="match status" value="1"/>
</dbReference>